<keyword evidence="17" id="KW-1185">Reference proteome</keyword>
<dbReference type="SMART" id="SM00400">
    <property type="entry name" value="ZnF_CHCC"/>
    <property type="match status" value="1"/>
</dbReference>
<feature type="domain" description="Toprim" evidence="15">
    <location>
        <begin position="255"/>
        <end position="336"/>
    </location>
</feature>
<dbReference type="InterPro" id="IPR019475">
    <property type="entry name" value="DNA_primase_DnaB-bd"/>
</dbReference>
<dbReference type="Gene3D" id="1.10.860.10">
    <property type="entry name" value="DNAb Helicase, Chain A"/>
    <property type="match status" value="1"/>
</dbReference>
<dbReference type="GO" id="GO:0000428">
    <property type="term" value="C:DNA-directed RNA polymerase complex"/>
    <property type="evidence" value="ECO:0007669"/>
    <property type="project" value="UniProtKB-KW"/>
</dbReference>
<dbReference type="CDD" id="cd03364">
    <property type="entry name" value="TOPRIM_DnaG_primases"/>
    <property type="match status" value="1"/>
</dbReference>
<keyword evidence="10 12" id="KW-0238">DNA-binding</keyword>
<dbReference type="GO" id="GO:0006269">
    <property type="term" value="P:DNA replication, synthesis of primer"/>
    <property type="evidence" value="ECO:0007669"/>
    <property type="project" value="UniProtKB-UniRule"/>
</dbReference>
<proteinExistence type="inferred from homology"/>
<dbReference type="HAMAP" id="MF_00974">
    <property type="entry name" value="DNA_primase_DnaG"/>
    <property type="match status" value="1"/>
</dbReference>
<dbReference type="Pfam" id="PF01807">
    <property type="entry name" value="Zn_ribbon_DnaG"/>
    <property type="match status" value="1"/>
</dbReference>
<comment type="subunit">
    <text evidence="12">Monomer. Interacts with DnaB.</text>
</comment>
<dbReference type="OrthoDB" id="9803773at2"/>
<dbReference type="InterPro" id="IPR002694">
    <property type="entry name" value="Znf_CHC2"/>
</dbReference>
<keyword evidence="4 12" id="KW-0548">Nucleotidyltransferase</keyword>
<dbReference type="Pfam" id="PF08275">
    <property type="entry name" value="DNAG_N"/>
    <property type="match status" value="1"/>
</dbReference>
<dbReference type="Gene3D" id="3.90.980.10">
    <property type="entry name" value="DNA primase, catalytic core, N-terminal domain"/>
    <property type="match status" value="1"/>
</dbReference>
<dbReference type="RefSeq" id="WP_151144180.1">
    <property type="nucleotide sequence ID" value="NZ_WAGX01000005.1"/>
</dbReference>
<evidence type="ECO:0000256" key="6">
    <source>
        <dbReference type="ARBA" id="ARBA00022723"/>
    </source>
</evidence>
<dbReference type="GO" id="GO:0003899">
    <property type="term" value="F:DNA-directed RNA polymerase activity"/>
    <property type="evidence" value="ECO:0007669"/>
    <property type="project" value="UniProtKB-UniRule"/>
</dbReference>
<comment type="similarity">
    <text evidence="12 13">Belongs to the DnaG primase family.</text>
</comment>
<evidence type="ECO:0000259" key="15">
    <source>
        <dbReference type="PROSITE" id="PS50880"/>
    </source>
</evidence>
<dbReference type="InterPro" id="IPR006295">
    <property type="entry name" value="DNA_primase_DnaG"/>
</dbReference>
<dbReference type="AlphaFoldDB" id="A0A7V7UB66"/>
<evidence type="ECO:0000256" key="9">
    <source>
        <dbReference type="ARBA" id="ARBA00022842"/>
    </source>
</evidence>
<accession>A0A7V7UB66</accession>
<dbReference type="EMBL" id="WAGX01000005">
    <property type="protein sequence ID" value="KAB1437645.1"/>
    <property type="molecule type" value="Genomic_DNA"/>
</dbReference>
<dbReference type="Gene3D" id="3.40.1360.10">
    <property type="match status" value="1"/>
</dbReference>
<evidence type="ECO:0000256" key="11">
    <source>
        <dbReference type="ARBA" id="ARBA00023163"/>
    </source>
</evidence>
<evidence type="ECO:0000256" key="5">
    <source>
        <dbReference type="ARBA" id="ARBA00022705"/>
    </source>
</evidence>
<dbReference type="FunFam" id="3.90.580.10:FF:000001">
    <property type="entry name" value="DNA primase"/>
    <property type="match status" value="1"/>
</dbReference>
<gene>
    <name evidence="12" type="primary">dnaG</name>
    <name evidence="16" type="ORF">F7O84_08575</name>
</gene>
<dbReference type="InterPro" id="IPR013264">
    <property type="entry name" value="DNAG_N"/>
</dbReference>
<dbReference type="InterPro" id="IPR037068">
    <property type="entry name" value="DNA_primase_core_N_sf"/>
</dbReference>
<evidence type="ECO:0000256" key="3">
    <source>
        <dbReference type="ARBA" id="ARBA00022679"/>
    </source>
</evidence>
<organism evidence="16 17">
    <name type="scientific">Candidatus Galacturonatibacter soehngenii</name>
    <dbReference type="NCBI Taxonomy" id="2307010"/>
    <lineage>
        <taxon>Bacteria</taxon>
        <taxon>Bacillati</taxon>
        <taxon>Bacillota</taxon>
        <taxon>Clostridia</taxon>
        <taxon>Lachnospirales</taxon>
        <taxon>Lachnospiraceae</taxon>
        <taxon>Candidatus Galacturonatibacter</taxon>
    </lineage>
</organism>
<evidence type="ECO:0000256" key="13">
    <source>
        <dbReference type="PIRNR" id="PIRNR002811"/>
    </source>
</evidence>
<dbReference type="PIRSF" id="PIRSF002811">
    <property type="entry name" value="DnaG"/>
    <property type="match status" value="1"/>
</dbReference>
<dbReference type="SUPFAM" id="SSF56731">
    <property type="entry name" value="DNA primase core"/>
    <property type="match status" value="1"/>
</dbReference>
<keyword evidence="11 12" id="KW-0804">Transcription</keyword>
<dbReference type="Pfam" id="PF13155">
    <property type="entry name" value="Toprim_2"/>
    <property type="match status" value="1"/>
</dbReference>
<comment type="catalytic activity">
    <reaction evidence="12">
        <text>ssDNA + n NTP = ssDNA/pppN(pN)n-1 hybrid + (n-1) diphosphate.</text>
        <dbReference type="EC" id="2.7.7.101"/>
    </reaction>
</comment>
<evidence type="ECO:0000256" key="4">
    <source>
        <dbReference type="ARBA" id="ARBA00022695"/>
    </source>
</evidence>
<evidence type="ECO:0000256" key="1">
    <source>
        <dbReference type="ARBA" id="ARBA00022478"/>
    </source>
</evidence>
<dbReference type="PANTHER" id="PTHR30313:SF2">
    <property type="entry name" value="DNA PRIMASE"/>
    <property type="match status" value="1"/>
</dbReference>
<keyword evidence="2 12" id="KW-0639">Primosome</keyword>
<keyword evidence="3 12" id="KW-0808">Transferase</keyword>
<keyword evidence="9" id="KW-0460">Magnesium</keyword>
<dbReference type="InterPro" id="IPR006171">
    <property type="entry name" value="TOPRIM_dom"/>
</dbReference>
<dbReference type="FunFam" id="3.40.1360.10:FF:000002">
    <property type="entry name" value="DNA primase"/>
    <property type="match status" value="1"/>
</dbReference>
<keyword evidence="6 12" id="KW-0479">Metal-binding</keyword>
<keyword evidence="7 12" id="KW-0863">Zinc-finger</keyword>
<dbReference type="InterPro" id="IPR016136">
    <property type="entry name" value="DNA_helicase_N/primase_C"/>
</dbReference>
<keyword evidence="1 12" id="KW-0240">DNA-directed RNA polymerase</keyword>
<dbReference type="PANTHER" id="PTHR30313">
    <property type="entry name" value="DNA PRIMASE"/>
    <property type="match status" value="1"/>
</dbReference>
<evidence type="ECO:0000256" key="12">
    <source>
        <dbReference type="HAMAP-Rule" id="MF_00974"/>
    </source>
</evidence>
<feature type="zinc finger region" description="CHC2-type" evidence="12 14">
    <location>
        <begin position="38"/>
        <end position="62"/>
    </location>
</feature>
<dbReference type="SUPFAM" id="SSF57783">
    <property type="entry name" value="Zinc beta-ribbon"/>
    <property type="match status" value="1"/>
</dbReference>
<reference evidence="16 17" key="1">
    <citation type="submission" date="2019-09" db="EMBL/GenBank/DDBJ databases">
        <authorList>
            <person name="Valk L.C."/>
        </authorList>
    </citation>
    <scope>NUCLEOTIDE SEQUENCE [LARGE SCALE GENOMIC DNA]</scope>
    <source>
        <strain evidence="16">GalUA</strain>
    </source>
</reference>
<evidence type="ECO:0000256" key="7">
    <source>
        <dbReference type="ARBA" id="ARBA00022771"/>
    </source>
</evidence>
<evidence type="ECO:0000256" key="2">
    <source>
        <dbReference type="ARBA" id="ARBA00022515"/>
    </source>
</evidence>
<dbReference type="GO" id="GO:1990077">
    <property type="term" value="C:primosome complex"/>
    <property type="evidence" value="ECO:0007669"/>
    <property type="project" value="UniProtKB-KW"/>
</dbReference>
<evidence type="ECO:0000256" key="14">
    <source>
        <dbReference type="PIRSR" id="PIRSR002811-1"/>
    </source>
</evidence>
<comment type="function">
    <text evidence="12 13">RNA polymerase that catalyzes the synthesis of short RNA molecules used as primers for DNA polymerase during DNA replication.</text>
</comment>
<keyword evidence="5 12" id="KW-0235">DNA replication</keyword>
<evidence type="ECO:0000256" key="8">
    <source>
        <dbReference type="ARBA" id="ARBA00022833"/>
    </source>
</evidence>
<name>A0A7V7UB66_9FIRM</name>
<dbReference type="NCBIfam" id="TIGR01391">
    <property type="entry name" value="dnaG"/>
    <property type="match status" value="1"/>
</dbReference>
<dbReference type="InterPro" id="IPR030846">
    <property type="entry name" value="DnaG_bac"/>
</dbReference>
<evidence type="ECO:0000313" key="16">
    <source>
        <dbReference type="EMBL" id="KAB1437645.1"/>
    </source>
</evidence>
<dbReference type="GO" id="GO:0003677">
    <property type="term" value="F:DNA binding"/>
    <property type="evidence" value="ECO:0007669"/>
    <property type="project" value="UniProtKB-KW"/>
</dbReference>
<dbReference type="SMART" id="SM00493">
    <property type="entry name" value="TOPRIM"/>
    <property type="match status" value="1"/>
</dbReference>
<dbReference type="FunFam" id="3.90.980.10:FF:000001">
    <property type="entry name" value="DNA primase"/>
    <property type="match status" value="1"/>
</dbReference>
<dbReference type="GO" id="GO:0005737">
    <property type="term" value="C:cytoplasm"/>
    <property type="evidence" value="ECO:0007669"/>
    <property type="project" value="TreeGrafter"/>
</dbReference>
<protein>
    <recommendedName>
        <fullName evidence="12 13">DNA primase</fullName>
        <ecNumber evidence="12">2.7.7.101</ecNumber>
    </recommendedName>
</protein>
<dbReference type="Pfam" id="PF10410">
    <property type="entry name" value="DnaB_bind"/>
    <property type="match status" value="1"/>
</dbReference>
<dbReference type="InterPro" id="IPR050219">
    <property type="entry name" value="DnaG_primase"/>
</dbReference>
<dbReference type="EC" id="2.7.7.101" evidence="12"/>
<dbReference type="Gene3D" id="3.90.580.10">
    <property type="entry name" value="Zinc finger, CHC2-type domain"/>
    <property type="match status" value="1"/>
</dbReference>
<dbReference type="Proteomes" id="UP000461768">
    <property type="component" value="Unassembled WGS sequence"/>
</dbReference>
<dbReference type="GO" id="GO:0008270">
    <property type="term" value="F:zinc ion binding"/>
    <property type="evidence" value="ECO:0007669"/>
    <property type="project" value="UniProtKB-UniRule"/>
</dbReference>
<dbReference type="PROSITE" id="PS50880">
    <property type="entry name" value="TOPRIM"/>
    <property type="match status" value="1"/>
</dbReference>
<sequence>MFYPEDLVEEIRVKNDVVDVLSSYIKLKRKGSSYFGLCPFHNEKSPSFSVSPGKQMYYCFGCGAGGNVFTFIMEYENYTFQEAIKYLADRVGVELPEVEFSKEAKEQADLKSKILEINKLAAQYFYMQLKNDSGKIAYDYLKNRDLTDETMKRFGLGYSSKYSNNLYQYFKNKGYSDEILKQTGLFNIDEKKGVYDKFWNRVIFPIMDVNNRVIGFGGRVMGDGSPKYLNSPETKVFDKSRNLYGLNFARTSRKNHLLLCEGYMDVIALHQAGFTNAVASLGTAFTQGHANLIKRYTDQVYITYDSDGAGRNAAVRAIPILKDVGITVKIINMQPYKDPDEFIKNLGKEAFEERIEHAINSFMFELEIMEQEYDMKDPESKTKFFGEVAKKILEFPEDLTRDNYIQAVAETYHVGYDNFRQLVNRVGIRLGGISPREKAKPVKNSIQSKDGGMKESQRILITYLIEEEGLYDKIKDYITPDDFTEDLYYTVACILFEQLKKGEVNPAKIINHFTDEEEHKQVAGLFNTKPKAVETKGDKEKALHETIVRVKENSLIYKSSNLSSGDIVAEMQRLTEGKKMIERLRTLHISLD</sequence>
<comment type="domain">
    <text evidence="12">Contains an N-terminal zinc-binding domain, a central core domain that contains the primase activity, and a C-terminal DnaB-binding domain.</text>
</comment>
<evidence type="ECO:0000256" key="10">
    <source>
        <dbReference type="ARBA" id="ARBA00023125"/>
    </source>
</evidence>
<evidence type="ECO:0000313" key="17">
    <source>
        <dbReference type="Proteomes" id="UP000461768"/>
    </source>
</evidence>
<keyword evidence="8 12" id="KW-0862">Zinc</keyword>
<dbReference type="InterPro" id="IPR036977">
    <property type="entry name" value="DNA_primase_Znf_CHC2"/>
</dbReference>
<comment type="cofactor">
    <cofactor evidence="12 13 14">
        <name>Zn(2+)</name>
        <dbReference type="ChEBI" id="CHEBI:29105"/>
    </cofactor>
    <text evidence="12 13 14">Binds 1 zinc ion per monomer.</text>
</comment>
<reference evidence="16 17" key="2">
    <citation type="submission" date="2020-02" db="EMBL/GenBank/DDBJ databases">
        <title>Candidatus Galacturonibacter soehngenii shows hetero-acetogenic catabolism of galacturonic acid but lacks a canonical carbon monoxide dehydrogenase/acetyl-CoA synthase complex.</title>
        <authorList>
            <person name="Diender M."/>
            <person name="Stouten G.R."/>
            <person name="Petersen J.F."/>
            <person name="Nielsen P.H."/>
            <person name="Dueholm M.S."/>
            <person name="Pronk J.T."/>
            <person name="Van Loosdrecht M.C.M."/>
        </authorList>
    </citation>
    <scope>NUCLEOTIDE SEQUENCE [LARGE SCALE GENOMIC DNA]</scope>
    <source>
        <strain evidence="16">GalUA</strain>
    </source>
</reference>
<comment type="caution">
    <text evidence="16">The sequence shown here is derived from an EMBL/GenBank/DDBJ whole genome shotgun (WGS) entry which is preliminary data.</text>
</comment>
<dbReference type="InterPro" id="IPR034151">
    <property type="entry name" value="TOPRIM_DnaG_bac"/>
</dbReference>